<evidence type="ECO:0000256" key="1">
    <source>
        <dbReference type="ARBA" id="ARBA00004141"/>
    </source>
</evidence>
<evidence type="ECO:0000313" key="12">
    <source>
        <dbReference type="Proteomes" id="UP001153069"/>
    </source>
</evidence>
<feature type="compositionally biased region" description="Basic and acidic residues" evidence="9">
    <location>
        <begin position="42"/>
        <end position="52"/>
    </location>
</feature>
<dbReference type="Pfam" id="PF11744">
    <property type="entry name" value="ALMT"/>
    <property type="match status" value="2"/>
</dbReference>
<keyword evidence="6" id="KW-0406">Ion transport</keyword>
<evidence type="ECO:0000256" key="10">
    <source>
        <dbReference type="SAM" id="Phobius"/>
    </source>
</evidence>
<evidence type="ECO:0000256" key="3">
    <source>
        <dbReference type="ARBA" id="ARBA00022448"/>
    </source>
</evidence>
<evidence type="ECO:0000256" key="4">
    <source>
        <dbReference type="ARBA" id="ARBA00022692"/>
    </source>
</evidence>
<keyword evidence="7 10" id="KW-0472">Membrane</keyword>
<dbReference type="GO" id="GO:0015743">
    <property type="term" value="P:malate transport"/>
    <property type="evidence" value="ECO:0007669"/>
    <property type="project" value="InterPro"/>
</dbReference>
<feature type="transmembrane region" description="Helical" evidence="10">
    <location>
        <begin position="218"/>
        <end position="240"/>
    </location>
</feature>
<evidence type="ECO:0000256" key="9">
    <source>
        <dbReference type="SAM" id="MobiDB-lite"/>
    </source>
</evidence>
<evidence type="ECO:0000256" key="7">
    <source>
        <dbReference type="ARBA" id="ARBA00023136"/>
    </source>
</evidence>
<keyword evidence="12" id="KW-1185">Reference proteome</keyword>
<evidence type="ECO:0000256" key="2">
    <source>
        <dbReference type="ARBA" id="ARBA00007079"/>
    </source>
</evidence>
<sequence>MVHSDANAVMAAHHNNLSETIPLLPPAALRTEPLNGNGSGNKSHEDQDDKHKEKVDIMDLDWIDRDAVYFGVRMTLCITIASFFILLRSPGDEFMPQAFWVVVTVLFVCWFPTSLDAASVVEKSLQRLYGTIIGAFSGISCGFLSLLILYKTHDTDQILYEDEQQDTSSQQHLNSRDNSNPVGQSAFLIACISIYTFVICWGALQFQVKGKKGGPKIIAKYNYACILSLLTFYISILPFYSESEPKWRKARWRVTNVIVGCFIGAGLSVSIFPRSTKTIIQHKIKLQLQWAGEAAEAVLHYAADSFSETAYVGSPPHVSRVQNHPHNLQKSIRERLSDKSRLWKQQDHTNNNTANTANNNENHAEVALAKYESAINQFRIIKTQLNNLTYDPFRFFSSSSSSSSSNNNSSSLELQHYRTHVNNILARALRIQNTVVLLDGIVRNDPKHNFSATHINQLARIGTLIRIMLTTTTTHHHDNDNDNVKNEAAFTELKAELVKVRKHILELASVVAHSPREMPAEDYGGQLDKGMIGRSNLDLTTMMMISSQDDDDNDEEQDVSMNDMGGRVAPKHVHGSRVCALLFLQLVEHLALRSIRLYQSWKQQCEEWQQE</sequence>
<dbReference type="AlphaFoldDB" id="A0A9N8DQP6"/>
<feature type="transmembrane region" description="Helical" evidence="10">
    <location>
        <begin position="128"/>
        <end position="150"/>
    </location>
</feature>
<organism evidence="11 12">
    <name type="scientific">Seminavis robusta</name>
    <dbReference type="NCBI Taxonomy" id="568900"/>
    <lineage>
        <taxon>Eukaryota</taxon>
        <taxon>Sar</taxon>
        <taxon>Stramenopiles</taxon>
        <taxon>Ochrophyta</taxon>
        <taxon>Bacillariophyta</taxon>
        <taxon>Bacillariophyceae</taxon>
        <taxon>Bacillariophycidae</taxon>
        <taxon>Naviculales</taxon>
        <taxon>Naviculaceae</taxon>
        <taxon>Seminavis</taxon>
    </lineage>
</organism>
<keyword evidence="5 10" id="KW-1133">Transmembrane helix</keyword>
<dbReference type="OrthoDB" id="50252at2759"/>
<feature type="region of interest" description="Disordered" evidence="9">
    <location>
        <begin position="32"/>
        <end position="52"/>
    </location>
</feature>
<proteinExistence type="inferred from homology"/>
<comment type="caution">
    <text evidence="11">The sequence shown here is derived from an EMBL/GenBank/DDBJ whole genome shotgun (WGS) entry which is preliminary data.</text>
</comment>
<name>A0A9N8DQP6_9STRA</name>
<dbReference type="InterPro" id="IPR020966">
    <property type="entry name" value="ALMT"/>
</dbReference>
<protein>
    <submittedName>
        <fullName evidence="11">Uncharacterized protein</fullName>
    </submittedName>
</protein>
<keyword evidence="4 10" id="KW-0812">Transmembrane</keyword>
<dbReference type="GO" id="GO:0034220">
    <property type="term" value="P:monoatomic ion transmembrane transport"/>
    <property type="evidence" value="ECO:0007669"/>
    <property type="project" value="UniProtKB-KW"/>
</dbReference>
<dbReference type="GO" id="GO:0016020">
    <property type="term" value="C:membrane"/>
    <property type="evidence" value="ECO:0007669"/>
    <property type="project" value="UniProtKB-SubCell"/>
</dbReference>
<comment type="subcellular location">
    <subcellularLocation>
        <location evidence="1">Membrane</location>
        <topology evidence="1">Multi-pass membrane protein</topology>
    </subcellularLocation>
</comment>
<reference evidence="11" key="1">
    <citation type="submission" date="2020-06" db="EMBL/GenBank/DDBJ databases">
        <authorList>
            <consortium name="Plant Systems Biology data submission"/>
        </authorList>
    </citation>
    <scope>NUCLEOTIDE SEQUENCE</scope>
    <source>
        <strain evidence="11">D6</strain>
    </source>
</reference>
<gene>
    <name evidence="11" type="ORF">SEMRO_218_G090040.1</name>
</gene>
<feature type="transmembrane region" description="Helical" evidence="10">
    <location>
        <begin position="186"/>
        <end position="206"/>
    </location>
</feature>
<evidence type="ECO:0000256" key="8">
    <source>
        <dbReference type="ARBA" id="ARBA00023303"/>
    </source>
</evidence>
<dbReference type="PANTHER" id="PTHR31086">
    <property type="entry name" value="ALUMINUM-ACTIVATED MALATE TRANSPORTER 10"/>
    <property type="match status" value="1"/>
</dbReference>
<dbReference type="EMBL" id="CAICTM010000217">
    <property type="protein sequence ID" value="CAB9505079.1"/>
    <property type="molecule type" value="Genomic_DNA"/>
</dbReference>
<accession>A0A9N8DQP6</accession>
<feature type="transmembrane region" description="Helical" evidence="10">
    <location>
        <begin position="99"/>
        <end position="121"/>
    </location>
</feature>
<feature type="transmembrane region" description="Helical" evidence="10">
    <location>
        <begin position="252"/>
        <end position="273"/>
    </location>
</feature>
<evidence type="ECO:0000256" key="5">
    <source>
        <dbReference type="ARBA" id="ARBA00022989"/>
    </source>
</evidence>
<keyword evidence="8" id="KW-0407">Ion channel</keyword>
<evidence type="ECO:0000256" key="6">
    <source>
        <dbReference type="ARBA" id="ARBA00023065"/>
    </source>
</evidence>
<evidence type="ECO:0000313" key="11">
    <source>
        <dbReference type="EMBL" id="CAB9505079.1"/>
    </source>
</evidence>
<keyword evidence="3" id="KW-0813">Transport</keyword>
<dbReference type="Proteomes" id="UP001153069">
    <property type="component" value="Unassembled WGS sequence"/>
</dbReference>
<feature type="transmembrane region" description="Helical" evidence="10">
    <location>
        <begin position="67"/>
        <end position="87"/>
    </location>
</feature>
<comment type="similarity">
    <text evidence="2">Belongs to the aromatic acid exporter (TC 2.A.85) family.</text>
</comment>